<sequence length="186" mass="21359">MGENDSVRKDTSDWEEEQEILKKKLYLRDTELWQKILIRSDNYTDRSQPVTGQHLLISDKFDNSRENTDSETELCHLLKMVHGTEKHEQSNDSPVDLSKTPCSSVLSFIGGLDISYTKDNSNACVALVVISYPELKLVYESCFMIEVTKPYVPGFLAFREVEFFTKAVSELKAKSSKFFPQVLYLL</sequence>
<keyword evidence="4" id="KW-0255">Endonuclease</keyword>
<dbReference type="InterPro" id="IPR007581">
    <property type="entry name" value="Endonuclease-V"/>
</dbReference>
<keyword evidence="2" id="KW-0963">Cytoplasm</keyword>
<dbReference type="GeneID" id="106473523"/>
<proteinExistence type="predicted"/>
<comment type="subcellular location">
    <subcellularLocation>
        <location evidence="1">Cytoplasm</location>
    </subcellularLocation>
</comment>
<evidence type="ECO:0000256" key="2">
    <source>
        <dbReference type="ARBA" id="ARBA00022490"/>
    </source>
</evidence>
<dbReference type="Gene3D" id="3.30.2170.10">
    <property type="entry name" value="archaeoglobus fulgidus dsm 4304 superfamily"/>
    <property type="match status" value="1"/>
</dbReference>
<evidence type="ECO:0000256" key="5">
    <source>
        <dbReference type="ARBA" id="ARBA00022801"/>
    </source>
</evidence>
<evidence type="ECO:0000313" key="6">
    <source>
        <dbReference type="Proteomes" id="UP000694941"/>
    </source>
</evidence>
<evidence type="ECO:0000256" key="4">
    <source>
        <dbReference type="ARBA" id="ARBA00022759"/>
    </source>
</evidence>
<name>A0ABM1BVU3_LIMPO</name>
<dbReference type="PANTHER" id="PTHR28511">
    <property type="entry name" value="ENDONUCLEASE V"/>
    <property type="match status" value="1"/>
</dbReference>
<dbReference type="PANTHER" id="PTHR28511:SF1">
    <property type="entry name" value="ENDONUCLEASE V"/>
    <property type="match status" value="1"/>
</dbReference>
<protein>
    <submittedName>
        <fullName evidence="7">Uncharacterized protein LOC106473523 isoform X1</fullName>
    </submittedName>
</protein>
<evidence type="ECO:0000256" key="1">
    <source>
        <dbReference type="ARBA" id="ARBA00004496"/>
    </source>
</evidence>
<evidence type="ECO:0000313" key="7">
    <source>
        <dbReference type="RefSeq" id="XP_013789659.2"/>
    </source>
</evidence>
<keyword evidence="3" id="KW-0540">Nuclease</keyword>
<dbReference type="Pfam" id="PF04493">
    <property type="entry name" value="Endonuclease_5"/>
    <property type="match status" value="1"/>
</dbReference>
<dbReference type="RefSeq" id="XP_013789659.2">
    <property type="nucleotide sequence ID" value="XM_013934205.2"/>
</dbReference>
<evidence type="ECO:0000256" key="3">
    <source>
        <dbReference type="ARBA" id="ARBA00022722"/>
    </source>
</evidence>
<organism evidence="6 7">
    <name type="scientific">Limulus polyphemus</name>
    <name type="common">Atlantic horseshoe crab</name>
    <dbReference type="NCBI Taxonomy" id="6850"/>
    <lineage>
        <taxon>Eukaryota</taxon>
        <taxon>Metazoa</taxon>
        <taxon>Ecdysozoa</taxon>
        <taxon>Arthropoda</taxon>
        <taxon>Chelicerata</taxon>
        <taxon>Merostomata</taxon>
        <taxon>Xiphosura</taxon>
        <taxon>Limulidae</taxon>
        <taxon>Limulus</taxon>
    </lineage>
</organism>
<reference evidence="7" key="1">
    <citation type="submission" date="2025-08" db="UniProtKB">
        <authorList>
            <consortium name="RefSeq"/>
        </authorList>
    </citation>
    <scope>IDENTIFICATION</scope>
    <source>
        <tissue evidence="7">Muscle</tissue>
    </source>
</reference>
<gene>
    <name evidence="7" type="primary">LOC106473523</name>
</gene>
<dbReference type="Proteomes" id="UP000694941">
    <property type="component" value="Unplaced"/>
</dbReference>
<accession>A0ABM1BVU3</accession>
<keyword evidence="6" id="KW-1185">Reference proteome</keyword>
<keyword evidence="5" id="KW-0378">Hydrolase</keyword>